<feature type="compositionally biased region" description="Basic residues" evidence="1">
    <location>
        <begin position="68"/>
        <end position="77"/>
    </location>
</feature>
<name>A0A167VZ87_CORFA</name>
<evidence type="ECO:0000313" key="4">
    <source>
        <dbReference type="Proteomes" id="UP000076744"/>
    </source>
</evidence>
<keyword evidence="4" id="KW-1185">Reference proteome</keyword>
<evidence type="ECO:0000256" key="1">
    <source>
        <dbReference type="SAM" id="MobiDB-lite"/>
    </source>
</evidence>
<dbReference type="Proteomes" id="UP000076744">
    <property type="component" value="Unassembled WGS sequence"/>
</dbReference>
<protein>
    <submittedName>
        <fullName evidence="3">Uncharacterized protein</fullName>
    </submittedName>
</protein>
<proteinExistence type="predicted"/>
<reference evidence="3 4" key="1">
    <citation type="journal article" date="2016" name="Genome Biol. Evol.">
        <title>Divergent and convergent evolution of fungal pathogenicity.</title>
        <authorList>
            <person name="Shang Y."/>
            <person name="Xiao G."/>
            <person name="Zheng P."/>
            <person name="Cen K."/>
            <person name="Zhan S."/>
            <person name="Wang C."/>
        </authorList>
    </citation>
    <scope>NUCLEOTIDE SEQUENCE [LARGE SCALE GENOMIC DNA]</scope>
    <source>
        <strain evidence="3 4">ARSEF 2679</strain>
    </source>
</reference>
<feature type="signal peptide" evidence="2">
    <location>
        <begin position="1"/>
        <end position="18"/>
    </location>
</feature>
<accession>A0A167VZ87</accession>
<evidence type="ECO:0000313" key="3">
    <source>
        <dbReference type="EMBL" id="OAA63143.1"/>
    </source>
</evidence>
<dbReference type="GeneID" id="30021311"/>
<dbReference type="EMBL" id="AZHB01000011">
    <property type="protein sequence ID" value="OAA63143.1"/>
    <property type="molecule type" value="Genomic_DNA"/>
</dbReference>
<gene>
    <name evidence="3" type="ORF">ISF_05019</name>
</gene>
<dbReference type="AlphaFoldDB" id="A0A167VZ87"/>
<organism evidence="3 4">
    <name type="scientific">Cordyceps fumosorosea (strain ARSEF 2679)</name>
    <name type="common">Isaria fumosorosea</name>
    <dbReference type="NCBI Taxonomy" id="1081104"/>
    <lineage>
        <taxon>Eukaryota</taxon>
        <taxon>Fungi</taxon>
        <taxon>Dikarya</taxon>
        <taxon>Ascomycota</taxon>
        <taxon>Pezizomycotina</taxon>
        <taxon>Sordariomycetes</taxon>
        <taxon>Hypocreomycetidae</taxon>
        <taxon>Hypocreales</taxon>
        <taxon>Cordycipitaceae</taxon>
        <taxon>Cordyceps</taxon>
    </lineage>
</organism>
<keyword evidence="2" id="KW-0732">Signal</keyword>
<sequence>MKISTAVAVIVYANCIAAFVTIPKDLDDGIYQVEQPASPDDQPLIKRIDNLPPPPSAAAAAATGPSARLRRSPKKPGPKTPFRIGMFDTTPLPKSKEFCRNETHTMSRADLHAATNELFYTPLYWLPPKAVRFALHGSAVAYICNIGGGWEPASLVEYMEATRMLDDRCRVPGTEQATKETCEQLEQVRAAKLSVTSLEKFYGREVPGVAICRWETEKGGLENRLLEVQKNGCRNFVYLGIGRKLSGGKDLDESTCERNVSGEWMWETLKSLFPWYTKDRTAHV</sequence>
<dbReference type="OrthoDB" id="5146260at2759"/>
<dbReference type="STRING" id="1081104.A0A167VZ87"/>
<feature type="chain" id="PRO_5007893708" evidence="2">
    <location>
        <begin position="19"/>
        <end position="284"/>
    </location>
</feature>
<comment type="caution">
    <text evidence="3">The sequence shown here is derived from an EMBL/GenBank/DDBJ whole genome shotgun (WGS) entry which is preliminary data.</text>
</comment>
<feature type="region of interest" description="Disordered" evidence="1">
    <location>
        <begin position="54"/>
        <end position="86"/>
    </location>
</feature>
<evidence type="ECO:0000256" key="2">
    <source>
        <dbReference type="SAM" id="SignalP"/>
    </source>
</evidence>
<dbReference type="RefSeq" id="XP_018704350.1">
    <property type="nucleotide sequence ID" value="XM_018848624.1"/>
</dbReference>
<feature type="compositionally biased region" description="Low complexity" evidence="1">
    <location>
        <begin position="57"/>
        <end position="67"/>
    </location>
</feature>